<dbReference type="SUPFAM" id="SSF141091">
    <property type="entry name" value="L21p-like"/>
    <property type="match status" value="1"/>
</dbReference>
<dbReference type="GO" id="GO:0005840">
    <property type="term" value="C:ribosome"/>
    <property type="evidence" value="ECO:0007669"/>
    <property type="project" value="UniProtKB-KW"/>
</dbReference>
<keyword evidence="9" id="KW-1185">Reference proteome</keyword>
<dbReference type="GO" id="GO:0019843">
    <property type="term" value="F:rRNA binding"/>
    <property type="evidence" value="ECO:0007669"/>
    <property type="project" value="UniProtKB-UniRule"/>
</dbReference>
<dbReference type="InterPro" id="IPR001787">
    <property type="entry name" value="Ribosomal_bL21"/>
</dbReference>
<evidence type="ECO:0000256" key="7">
    <source>
        <dbReference type="RuleBase" id="RU000562"/>
    </source>
</evidence>
<comment type="similarity">
    <text evidence="1 6 7">Belongs to the bacterial ribosomal protein bL21 family.</text>
</comment>
<dbReference type="GO" id="GO:1990904">
    <property type="term" value="C:ribonucleoprotein complex"/>
    <property type="evidence" value="ECO:0007669"/>
    <property type="project" value="UniProtKB-KW"/>
</dbReference>
<dbReference type="Proteomes" id="UP000035268">
    <property type="component" value="Chromosome"/>
</dbReference>
<dbReference type="PANTHER" id="PTHR21349">
    <property type="entry name" value="50S RIBOSOMAL PROTEIN L21"/>
    <property type="match status" value="1"/>
</dbReference>
<evidence type="ECO:0000256" key="2">
    <source>
        <dbReference type="ARBA" id="ARBA00022730"/>
    </source>
</evidence>
<dbReference type="InterPro" id="IPR018258">
    <property type="entry name" value="Ribosomal_bL21_CS"/>
</dbReference>
<keyword evidence="3 6" id="KW-0694">RNA-binding</keyword>
<dbReference type="OrthoDB" id="9813334at2"/>
<reference evidence="8 9" key="2">
    <citation type="journal article" date="2016" name="ISME J.">
        <title>Characterization of the first cultured representative of Verrucomicrobia subdivision 5 indicates the proposal of a novel phylum.</title>
        <authorList>
            <person name="Spring S."/>
            <person name="Bunk B."/>
            <person name="Sproer C."/>
            <person name="Schumann P."/>
            <person name="Rohde M."/>
            <person name="Tindall B.J."/>
            <person name="Klenk H.P."/>
        </authorList>
    </citation>
    <scope>NUCLEOTIDE SEQUENCE [LARGE SCALE GENOMIC DNA]</scope>
    <source>
        <strain evidence="8 9">L21-Fru-AB</strain>
    </source>
</reference>
<protein>
    <recommendedName>
        <fullName evidence="6">Large ribosomal subunit protein bL21</fullName>
    </recommendedName>
</protein>
<comment type="function">
    <text evidence="6 7">This protein binds to 23S rRNA in the presence of protein L20.</text>
</comment>
<proteinExistence type="inferred from homology"/>
<dbReference type="PROSITE" id="PS01169">
    <property type="entry name" value="RIBOSOMAL_L21"/>
    <property type="match status" value="1"/>
</dbReference>
<dbReference type="STRING" id="1307763.L21SP4_00227"/>
<sequence length="105" mass="11496">MDSYAVIETGGKQYLVQPGDVVDLERLDGAAGDALEFERVLAASDGGELKVGSPVVEGAKVRATVQEQKRGPKVVAFKKKRRKGYRRKVGHRQELTRVKVDGIEC</sequence>
<evidence type="ECO:0000256" key="5">
    <source>
        <dbReference type="ARBA" id="ARBA00023274"/>
    </source>
</evidence>
<dbReference type="RefSeq" id="WP_052880937.1">
    <property type="nucleotide sequence ID" value="NZ_CP010904.1"/>
</dbReference>
<dbReference type="EMBL" id="CP010904">
    <property type="protein sequence ID" value="AKJ63511.1"/>
    <property type="molecule type" value="Genomic_DNA"/>
</dbReference>
<name>A0A0G3EAL6_9BACT</name>
<dbReference type="PANTHER" id="PTHR21349:SF0">
    <property type="entry name" value="LARGE RIBOSOMAL SUBUNIT PROTEIN BL21M"/>
    <property type="match status" value="1"/>
</dbReference>
<dbReference type="KEGG" id="vbl:L21SP4_00227"/>
<evidence type="ECO:0000256" key="1">
    <source>
        <dbReference type="ARBA" id="ARBA00008563"/>
    </source>
</evidence>
<evidence type="ECO:0000256" key="4">
    <source>
        <dbReference type="ARBA" id="ARBA00022980"/>
    </source>
</evidence>
<evidence type="ECO:0000256" key="3">
    <source>
        <dbReference type="ARBA" id="ARBA00022884"/>
    </source>
</evidence>
<dbReference type="Pfam" id="PF00829">
    <property type="entry name" value="Ribosomal_L21p"/>
    <property type="match status" value="1"/>
</dbReference>
<keyword evidence="5 6" id="KW-0687">Ribonucleoprotein</keyword>
<dbReference type="NCBIfam" id="TIGR00061">
    <property type="entry name" value="L21"/>
    <property type="match status" value="1"/>
</dbReference>
<evidence type="ECO:0000256" key="6">
    <source>
        <dbReference type="HAMAP-Rule" id="MF_01363"/>
    </source>
</evidence>
<comment type="subunit">
    <text evidence="6">Part of the 50S ribosomal subunit. Contacts protein L20.</text>
</comment>
<keyword evidence="2 6" id="KW-0699">rRNA-binding</keyword>
<gene>
    <name evidence="6 8" type="primary">rplU</name>
    <name evidence="8" type="ORF">L21SP4_00227</name>
</gene>
<dbReference type="AlphaFoldDB" id="A0A0G3EAL6"/>
<evidence type="ECO:0000313" key="8">
    <source>
        <dbReference type="EMBL" id="AKJ63511.1"/>
    </source>
</evidence>
<organism evidence="8 9">
    <name type="scientific">Kiritimatiella glycovorans</name>
    <dbReference type="NCBI Taxonomy" id="1307763"/>
    <lineage>
        <taxon>Bacteria</taxon>
        <taxon>Pseudomonadati</taxon>
        <taxon>Kiritimatiellota</taxon>
        <taxon>Kiritimatiellia</taxon>
        <taxon>Kiritimatiellales</taxon>
        <taxon>Kiritimatiellaceae</taxon>
        <taxon>Kiritimatiella</taxon>
    </lineage>
</organism>
<dbReference type="GO" id="GO:0005737">
    <property type="term" value="C:cytoplasm"/>
    <property type="evidence" value="ECO:0007669"/>
    <property type="project" value="UniProtKB-ARBA"/>
</dbReference>
<dbReference type="GO" id="GO:0003735">
    <property type="term" value="F:structural constituent of ribosome"/>
    <property type="evidence" value="ECO:0007669"/>
    <property type="project" value="InterPro"/>
</dbReference>
<evidence type="ECO:0000313" key="9">
    <source>
        <dbReference type="Proteomes" id="UP000035268"/>
    </source>
</evidence>
<dbReference type="InterPro" id="IPR028909">
    <property type="entry name" value="bL21-like"/>
</dbReference>
<keyword evidence="4 6" id="KW-0689">Ribosomal protein</keyword>
<dbReference type="HAMAP" id="MF_01363">
    <property type="entry name" value="Ribosomal_bL21"/>
    <property type="match status" value="1"/>
</dbReference>
<dbReference type="PATRIC" id="fig|1609981.3.peg.240"/>
<dbReference type="GO" id="GO:0006412">
    <property type="term" value="P:translation"/>
    <property type="evidence" value="ECO:0007669"/>
    <property type="project" value="UniProtKB-UniRule"/>
</dbReference>
<dbReference type="InterPro" id="IPR036164">
    <property type="entry name" value="bL21-like_sf"/>
</dbReference>
<accession>A0A0G3EAL6</accession>
<reference evidence="9" key="1">
    <citation type="submission" date="2015-02" db="EMBL/GenBank/DDBJ databases">
        <title>Description and complete genome sequence of the first cultured representative of the subdivision 5 of the Verrucomicrobia phylum.</title>
        <authorList>
            <person name="Spring S."/>
            <person name="Bunk B."/>
            <person name="Sproer C."/>
            <person name="Klenk H.-P."/>
        </authorList>
    </citation>
    <scope>NUCLEOTIDE SEQUENCE [LARGE SCALE GENOMIC DNA]</scope>
    <source>
        <strain evidence="9">L21-Fru-AB</strain>
    </source>
</reference>